<feature type="region of interest" description="Disordered" evidence="12">
    <location>
        <begin position="1028"/>
        <end position="1048"/>
    </location>
</feature>
<evidence type="ECO:0000256" key="12">
    <source>
        <dbReference type="SAM" id="MobiDB-lite"/>
    </source>
</evidence>
<dbReference type="AlphaFoldDB" id="A0A4R1B995"/>
<evidence type="ECO:0000256" key="6">
    <source>
        <dbReference type="ARBA" id="ARBA00023004"/>
    </source>
</evidence>
<dbReference type="InterPro" id="IPR012910">
    <property type="entry name" value="Plug_dom"/>
</dbReference>
<keyword evidence="8" id="KW-0798">TonB box</keyword>
<dbReference type="InterPro" id="IPR036942">
    <property type="entry name" value="Beta-barrel_TonB_sf"/>
</dbReference>
<accession>A0A4R1B995</accession>
<keyword evidence="16" id="KW-1185">Reference proteome</keyword>
<dbReference type="InterPro" id="IPR039426">
    <property type="entry name" value="TonB-dep_rcpt-like"/>
</dbReference>
<dbReference type="Gene3D" id="2.170.130.10">
    <property type="entry name" value="TonB-dependent receptor, plug domain"/>
    <property type="match status" value="1"/>
</dbReference>
<proteinExistence type="inferred from homology"/>
<feature type="chain" id="PRO_5020194351" evidence="13">
    <location>
        <begin position="21"/>
        <end position="1058"/>
    </location>
</feature>
<dbReference type="PANTHER" id="PTHR32552">
    <property type="entry name" value="FERRICHROME IRON RECEPTOR-RELATED"/>
    <property type="match status" value="1"/>
</dbReference>
<keyword evidence="7" id="KW-0406">Ion transport</keyword>
<evidence type="ECO:0000256" key="4">
    <source>
        <dbReference type="ARBA" id="ARBA00022496"/>
    </source>
</evidence>
<keyword evidence="10 11" id="KW-0998">Cell outer membrane</keyword>
<evidence type="ECO:0000256" key="2">
    <source>
        <dbReference type="ARBA" id="ARBA00022448"/>
    </source>
</evidence>
<comment type="subcellular location">
    <subcellularLocation>
        <location evidence="1 11">Cell outer membrane</location>
        <topology evidence="1 11">Multi-pass membrane protein</topology>
    </subcellularLocation>
</comment>
<keyword evidence="5 11" id="KW-0812">Transmembrane</keyword>
<dbReference type="RefSeq" id="WP_131450049.1">
    <property type="nucleotide sequence ID" value="NZ_SJZI01000046.1"/>
</dbReference>
<dbReference type="Proteomes" id="UP000295334">
    <property type="component" value="Unassembled WGS sequence"/>
</dbReference>
<evidence type="ECO:0000256" key="10">
    <source>
        <dbReference type="ARBA" id="ARBA00023237"/>
    </source>
</evidence>
<evidence type="ECO:0000256" key="7">
    <source>
        <dbReference type="ARBA" id="ARBA00023065"/>
    </source>
</evidence>
<evidence type="ECO:0000256" key="3">
    <source>
        <dbReference type="ARBA" id="ARBA00022452"/>
    </source>
</evidence>
<evidence type="ECO:0000256" key="13">
    <source>
        <dbReference type="SAM" id="SignalP"/>
    </source>
</evidence>
<dbReference type="SUPFAM" id="SSF49464">
    <property type="entry name" value="Carboxypeptidase regulatory domain-like"/>
    <property type="match status" value="1"/>
</dbReference>
<evidence type="ECO:0000313" key="15">
    <source>
        <dbReference type="EMBL" id="TCJ13393.1"/>
    </source>
</evidence>
<protein>
    <submittedName>
        <fullName evidence="15">SusC/RagA family TonB-linked outer membrane protein</fullName>
    </submittedName>
</protein>
<keyword evidence="2 11" id="KW-0813">Transport</keyword>
<dbReference type="PROSITE" id="PS52016">
    <property type="entry name" value="TONB_DEPENDENT_REC_3"/>
    <property type="match status" value="1"/>
</dbReference>
<dbReference type="GO" id="GO:0009279">
    <property type="term" value="C:cell outer membrane"/>
    <property type="evidence" value="ECO:0007669"/>
    <property type="project" value="UniProtKB-SubCell"/>
</dbReference>
<dbReference type="OrthoDB" id="609136at2"/>
<keyword evidence="3 11" id="KW-1134">Transmembrane beta strand</keyword>
<gene>
    <name evidence="15" type="ORF">EPD60_13475</name>
</gene>
<dbReference type="InterPro" id="IPR008969">
    <property type="entry name" value="CarboxyPept-like_regulatory"/>
</dbReference>
<evidence type="ECO:0000313" key="16">
    <source>
        <dbReference type="Proteomes" id="UP000295334"/>
    </source>
</evidence>
<dbReference type="InterPro" id="IPR023996">
    <property type="entry name" value="TonB-dep_OMP_SusC/RagA"/>
</dbReference>
<sequence>MRKIASLLTVSMFFCSLAFGQPRQVTGTVRDANGAPVPFATVTEAGTRNAVTADANGNFTIRVPENARLTISSTGFTATTVAVTDATNVLLARNANAGQLDEVVVTALGIRKKAKEVGYATSRVNPDQITAGRATNIGQALSGKVSGLQIANTSSSVNQAPRITLRGLRSITGDNTALIVLDGVPVPANTINYLNPNDVERVDVLKGGQAATLFGSEGVNGAIVITTKKGTGRPEITVTHSSNIESVAYLPKMQDEFGSGSAYGGNRSENFNSVENQQYGDRYDGSMRGLGRVLVDGSQQVVPYSNIKDARKQLWNRGYTAQTDFSYRAGDAASNFFASYQNLHTDGIVYGDSYNRNVFRLNAGRTYGKINVGFDATYTWDKSDRTNSDFYFFALNTASWIPIGSYRDWRNNKFADPNGYFNDYYNNPWWEKDNDRFTTRNNFFNGNVRLVFKPISSVEVTARVGIASTNGTTETFANRFDYTEYAKSGAFFGNFNSDYLYLNDPGRYDAANNPVNGSFGEGFSRGTRTTADLFASYRKEFNKISLSATGGFTGRESRSETFNTSTNGILTAGLVNASNAATSQFVTTNSNSTTRKISGFAEATVGYNNYIFLHGSFRRDYTSVFYSPEVGFNQPAYNTYGGDVSFVVTDAFPSIRNRVLDNLKLRVSYNRNGNDNLGAQLLQTTLVNSSGFPYSGLAGYTQSGTLVQPGIHPEVVKTGEVGLEAGFFKNRVTFEASYYNQRSNEQIIPIQISNASGFQNLRLNAADLKNWGMEFDVKANVYRNKNWSVSVNGNYSQNHNEVVDLAGANVDRLTLQSTSHYSVDAQKGTMFPYLRTDAFMRDPEGHVVIDTTNGWPRLGADLVGQGTTTPIHILGLGMNVSFKSFTLIANAEYRGGNVIYNNLGSQMNFTGSGAQTTIYERQVFVWPNSVYQDASGKYITNTNVAVSSRWATHRGYGDIANPSGFANIGEILVSSGAFWKLRDVSLAYELPKSVVGGLKVVRGINLSIWARNLVTILPKDNWWTDPELSNTSGNSQGVNNTLNTPPTRQIGGTLRVNF</sequence>
<evidence type="ECO:0000259" key="14">
    <source>
        <dbReference type="Pfam" id="PF07715"/>
    </source>
</evidence>
<dbReference type="GO" id="GO:0006826">
    <property type="term" value="P:iron ion transport"/>
    <property type="evidence" value="ECO:0007669"/>
    <property type="project" value="UniProtKB-KW"/>
</dbReference>
<comment type="caution">
    <text evidence="15">The sequence shown here is derived from an EMBL/GenBank/DDBJ whole genome shotgun (WGS) entry which is preliminary data.</text>
</comment>
<reference evidence="15 16" key="1">
    <citation type="submission" date="2019-03" db="EMBL/GenBank/DDBJ databases">
        <authorList>
            <person name="Kim M.K.M."/>
        </authorList>
    </citation>
    <scope>NUCLEOTIDE SEQUENCE [LARGE SCALE GENOMIC DNA]</scope>
    <source>
        <strain evidence="15 16">17J68-12</strain>
    </source>
</reference>
<keyword evidence="13" id="KW-0732">Signal</keyword>
<dbReference type="NCBIfam" id="TIGR04056">
    <property type="entry name" value="OMP_RagA_SusC"/>
    <property type="match status" value="1"/>
</dbReference>
<evidence type="ECO:0000256" key="1">
    <source>
        <dbReference type="ARBA" id="ARBA00004571"/>
    </source>
</evidence>
<keyword evidence="6" id="KW-0408">Iron</keyword>
<evidence type="ECO:0000256" key="5">
    <source>
        <dbReference type="ARBA" id="ARBA00022692"/>
    </source>
</evidence>
<feature type="signal peptide" evidence="13">
    <location>
        <begin position="1"/>
        <end position="20"/>
    </location>
</feature>
<keyword evidence="9 11" id="KW-0472">Membrane</keyword>
<evidence type="ECO:0000256" key="8">
    <source>
        <dbReference type="ARBA" id="ARBA00023077"/>
    </source>
</evidence>
<dbReference type="Pfam" id="PF13715">
    <property type="entry name" value="CarbopepD_reg_2"/>
    <property type="match status" value="1"/>
</dbReference>
<organism evidence="15 16">
    <name type="scientific">Flaviaesturariibacter flavus</name>
    <dbReference type="NCBI Taxonomy" id="2502780"/>
    <lineage>
        <taxon>Bacteria</taxon>
        <taxon>Pseudomonadati</taxon>
        <taxon>Bacteroidota</taxon>
        <taxon>Chitinophagia</taxon>
        <taxon>Chitinophagales</taxon>
        <taxon>Chitinophagaceae</taxon>
        <taxon>Flaviaestuariibacter</taxon>
    </lineage>
</organism>
<dbReference type="Pfam" id="PF07715">
    <property type="entry name" value="Plug"/>
    <property type="match status" value="1"/>
</dbReference>
<dbReference type="SUPFAM" id="SSF56935">
    <property type="entry name" value="Porins"/>
    <property type="match status" value="1"/>
</dbReference>
<dbReference type="PANTHER" id="PTHR32552:SF81">
    <property type="entry name" value="TONB-DEPENDENT OUTER MEMBRANE RECEPTOR"/>
    <property type="match status" value="1"/>
</dbReference>
<evidence type="ECO:0000256" key="11">
    <source>
        <dbReference type="PROSITE-ProRule" id="PRU01360"/>
    </source>
</evidence>
<feature type="domain" description="TonB-dependent receptor plug" evidence="14">
    <location>
        <begin position="114"/>
        <end position="222"/>
    </location>
</feature>
<feature type="compositionally biased region" description="Polar residues" evidence="12">
    <location>
        <begin position="1028"/>
        <end position="1047"/>
    </location>
</feature>
<dbReference type="Gene3D" id="2.60.40.1120">
    <property type="entry name" value="Carboxypeptidase-like, regulatory domain"/>
    <property type="match status" value="1"/>
</dbReference>
<keyword evidence="4" id="KW-0410">Iron transport</keyword>
<evidence type="ECO:0000256" key="9">
    <source>
        <dbReference type="ARBA" id="ARBA00023136"/>
    </source>
</evidence>
<dbReference type="EMBL" id="SJZI01000046">
    <property type="protein sequence ID" value="TCJ13393.1"/>
    <property type="molecule type" value="Genomic_DNA"/>
</dbReference>
<dbReference type="InterPro" id="IPR037066">
    <property type="entry name" value="Plug_dom_sf"/>
</dbReference>
<comment type="similarity">
    <text evidence="11">Belongs to the TonB-dependent receptor family.</text>
</comment>
<dbReference type="Gene3D" id="2.40.170.20">
    <property type="entry name" value="TonB-dependent receptor, beta-barrel domain"/>
    <property type="match status" value="1"/>
</dbReference>
<name>A0A4R1B995_9BACT</name>